<evidence type="ECO:0000256" key="13">
    <source>
        <dbReference type="PIRSR" id="PIRSR006816-2"/>
    </source>
</evidence>
<keyword evidence="2 11" id="KW-0813">Transport</keyword>
<gene>
    <name evidence="11" type="primary">pyrK</name>
    <name evidence="15" type="ORF">EDC37_10167</name>
</gene>
<dbReference type="Gene3D" id="2.40.30.10">
    <property type="entry name" value="Translation factors"/>
    <property type="match status" value="1"/>
</dbReference>
<evidence type="ECO:0000313" key="15">
    <source>
        <dbReference type="EMBL" id="TCS81896.1"/>
    </source>
</evidence>
<proteinExistence type="inferred from homology"/>
<evidence type="ECO:0000256" key="6">
    <source>
        <dbReference type="ARBA" id="ARBA00022827"/>
    </source>
</evidence>
<comment type="function">
    <text evidence="11">Responsible for channeling the electrons from the oxidation of dihydroorotate from the FMN redox center in the PyrD type B subunit to the ultimate electron acceptor NAD(+).</text>
</comment>
<feature type="binding site" evidence="11 13">
    <location>
        <position position="242"/>
    </location>
    <ligand>
        <name>[2Fe-2S] cluster</name>
        <dbReference type="ChEBI" id="CHEBI:190135"/>
    </ligand>
</feature>
<dbReference type="InterPro" id="IPR017927">
    <property type="entry name" value="FAD-bd_FR_type"/>
</dbReference>
<keyword evidence="3 11" id="KW-0285">Flavoprotein</keyword>
<dbReference type="InterPro" id="IPR023455">
    <property type="entry name" value="Dihydroorotate_DHASE_ETsu"/>
</dbReference>
<dbReference type="GO" id="GO:0009055">
    <property type="term" value="F:electron transfer activity"/>
    <property type="evidence" value="ECO:0007669"/>
    <property type="project" value="UniProtKB-UniRule"/>
</dbReference>
<feature type="binding site" evidence="11 13">
    <location>
        <position position="227"/>
    </location>
    <ligand>
        <name>[2Fe-2S] cluster</name>
        <dbReference type="ChEBI" id="CHEBI:190135"/>
    </ligand>
</feature>
<comment type="cofactor">
    <cofactor evidence="13">
        <name>[2Fe-2S] cluster</name>
        <dbReference type="ChEBI" id="CHEBI:190135"/>
    </cofactor>
    <text evidence="13">Binds 1 [2Fe-2S] cluster per subunit.</text>
</comment>
<evidence type="ECO:0000256" key="5">
    <source>
        <dbReference type="ARBA" id="ARBA00022723"/>
    </source>
</evidence>
<evidence type="ECO:0000256" key="7">
    <source>
        <dbReference type="ARBA" id="ARBA00022975"/>
    </source>
</evidence>
<dbReference type="GO" id="GO:0044205">
    <property type="term" value="P:'de novo' UMP biosynthetic process"/>
    <property type="evidence" value="ECO:0007669"/>
    <property type="project" value="UniProtKB-UniRule"/>
</dbReference>
<feature type="binding site" evidence="11 13">
    <location>
        <position position="230"/>
    </location>
    <ligand>
        <name>[2Fe-2S] cluster</name>
        <dbReference type="ChEBI" id="CHEBI:190135"/>
    </ligand>
</feature>
<evidence type="ECO:0000256" key="11">
    <source>
        <dbReference type="HAMAP-Rule" id="MF_01211"/>
    </source>
</evidence>
<evidence type="ECO:0000256" key="8">
    <source>
        <dbReference type="ARBA" id="ARBA00022982"/>
    </source>
</evidence>
<keyword evidence="8 11" id="KW-0249">Electron transport</keyword>
<dbReference type="PANTHER" id="PTHR43513:SF3">
    <property type="entry name" value="DIHYDROOROTATE DEHYDROGENASE B (NAD(+)), ELECTRON TRANSFER SUBUNIT-RELATED"/>
    <property type="match status" value="1"/>
</dbReference>
<dbReference type="GO" id="GO:0016491">
    <property type="term" value="F:oxidoreductase activity"/>
    <property type="evidence" value="ECO:0007669"/>
    <property type="project" value="InterPro"/>
</dbReference>
<feature type="binding site" evidence="11 12">
    <location>
        <begin position="79"/>
        <end position="80"/>
    </location>
    <ligand>
        <name>FAD</name>
        <dbReference type="ChEBI" id="CHEBI:57692"/>
    </ligand>
</feature>
<accession>A0A4R3KEV6</accession>
<dbReference type="SUPFAM" id="SSF52343">
    <property type="entry name" value="Ferredoxin reductase-like, C-terminal NADP-linked domain"/>
    <property type="match status" value="1"/>
</dbReference>
<feature type="domain" description="FAD-binding FR-type" evidence="14">
    <location>
        <begin position="6"/>
        <end position="104"/>
    </location>
</feature>
<dbReference type="InterPro" id="IPR050353">
    <property type="entry name" value="PyrK_electron_transfer"/>
</dbReference>
<keyword evidence="5 11" id="KW-0479">Metal-binding</keyword>
<comment type="pathway">
    <text evidence="11">Pyrimidine metabolism; UMP biosynthesis via de novo pathway; orotate from (S)-dihydroorotate (NAD(+) route): step 1/1.</text>
</comment>
<feature type="binding site" evidence="11 12">
    <location>
        <begin position="57"/>
        <end position="60"/>
    </location>
    <ligand>
        <name>FAD</name>
        <dbReference type="ChEBI" id="CHEBI:57692"/>
    </ligand>
</feature>
<keyword evidence="7 11" id="KW-0665">Pyrimidine biosynthesis</keyword>
<dbReference type="EMBL" id="SMAA01000001">
    <property type="protein sequence ID" value="TCS81896.1"/>
    <property type="molecule type" value="Genomic_DNA"/>
</dbReference>
<dbReference type="AlphaFoldDB" id="A0A4R3KEV6"/>
<dbReference type="InterPro" id="IPR017938">
    <property type="entry name" value="Riboflavin_synthase-like_b-brl"/>
</dbReference>
<keyword evidence="4 11" id="KW-0001">2Fe-2S</keyword>
<dbReference type="GO" id="GO:0051537">
    <property type="term" value="F:2 iron, 2 sulfur cluster binding"/>
    <property type="evidence" value="ECO:0007669"/>
    <property type="project" value="UniProtKB-KW"/>
</dbReference>
<dbReference type="Gene3D" id="3.40.50.80">
    <property type="entry name" value="Nucleotide-binding domain of ferredoxin-NADP reductase (FNR) module"/>
    <property type="match status" value="1"/>
</dbReference>
<evidence type="ECO:0000256" key="2">
    <source>
        <dbReference type="ARBA" id="ARBA00022448"/>
    </source>
</evidence>
<keyword evidence="16" id="KW-1185">Reference proteome</keyword>
<reference evidence="15 16" key="1">
    <citation type="submission" date="2019-03" db="EMBL/GenBank/DDBJ databases">
        <title>Genomic Encyclopedia of Type Strains, Phase IV (KMG-IV): sequencing the most valuable type-strain genomes for metagenomic binning, comparative biology and taxonomic classification.</title>
        <authorList>
            <person name="Goeker M."/>
        </authorList>
    </citation>
    <scope>NUCLEOTIDE SEQUENCE [LARGE SCALE GENOMIC DNA]</scope>
    <source>
        <strain evidence="15 16">DSM 20467</strain>
    </source>
</reference>
<comment type="caution">
    <text evidence="15">The sequence shown here is derived from an EMBL/GenBank/DDBJ whole genome shotgun (WGS) entry which is preliminary data.</text>
</comment>
<evidence type="ECO:0000256" key="4">
    <source>
        <dbReference type="ARBA" id="ARBA00022714"/>
    </source>
</evidence>
<dbReference type="CDD" id="cd06218">
    <property type="entry name" value="DHOD_e_trans"/>
    <property type="match status" value="1"/>
</dbReference>
<dbReference type="Gene3D" id="2.10.240.10">
    <property type="entry name" value="Dihydroorotate dehydrogenase, electron transfer subunit"/>
    <property type="match status" value="1"/>
</dbReference>
<keyword evidence="9 11" id="KW-0408">Iron</keyword>
<protein>
    <recommendedName>
        <fullName evidence="11">Dihydroorotate dehydrogenase B (NAD(+)), electron transfer subunit</fullName>
    </recommendedName>
    <alternativeName>
        <fullName evidence="11">Dihydroorotate oxidase B, electron transfer subunit</fullName>
    </alternativeName>
</protein>
<dbReference type="InterPro" id="IPR012165">
    <property type="entry name" value="Cyt_c3_hydrogenase_gsu"/>
</dbReference>
<evidence type="ECO:0000256" key="9">
    <source>
        <dbReference type="ARBA" id="ARBA00023004"/>
    </source>
</evidence>
<dbReference type="GO" id="GO:0046872">
    <property type="term" value="F:metal ion binding"/>
    <property type="evidence" value="ECO:0007669"/>
    <property type="project" value="UniProtKB-KW"/>
</dbReference>
<dbReference type="GO" id="GO:0050660">
    <property type="term" value="F:flavin adenine dinucleotide binding"/>
    <property type="evidence" value="ECO:0007669"/>
    <property type="project" value="InterPro"/>
</dbReference>
<feature type="binding site" evidence="11 13">
    <location>
        <position position="222"/>
    </location>
    <ligand>
        <name>[2Fe-2S] cluster</name>
        <dbReference type="ChEBI" id="CHEBI:190135"/>
    </ligand>
</feature>
<comment type="subunit">
    <text evidence="11">Heterotetramer of 2 PyrK and 2 PyrD type B subunits.</text>
</comment>
<evidence type="ECO:0000256" key="1">
    <source>
        <dbReference type="ARBA" id="ARBA00006422"/>
    </source>
</evidence>
<comment type="cofactor">
    <cofactor evidence="11 12">
        <name>FAD</name>
        <dbReference type="ChEBI" id="CHEBI:57692"/>
    </cofactor>
    <text evidence="11 12">Binds 1 FAD per subunit.</text>
</comment>
<keyword evidence="10 11" id="KW-0411">Iron-sulfur</keyword>
<dbReference type="SUPFAM" id="SSF63380">
    <property type="entry name" value="Riboflavin synthase domain-like"/>
    <property type="match status" value="1"/>
</dbReference>
<evidence type="ECO:0000259" key="14">
    <source>
        <dbReference type="PROSITE" id="PS51384"/>
    </source>
</evidence>
<evidence type="ECO:0000256" key="10">
    <source>
        <dbReference type="ARBA" id="ARBA00023014"/>
    </source>
</evidence>
<dbReference type="InterPro" id="IPR039261">
    <property type="entry name" value="FNR_nucleotide-bd"/>
</dbReference>
<dbReference type="PIRSF" id="PIRSF006816">
    <property type="entry name" value="Cyc3_hyd_g"/>
    <property type="match status" value="1"/>
</dbReference>
<dbReference type="Proteomes" id="UP000295188">
    <property type="component" value="Unassembled WGS sequence"/>
</dbReference>
<dbReference type="PANTHER" id="PTHR43513">
    <property type="entry name" value="DIHYDROOROTATE DEHYDROGENASE B (NAD(+)), ELECTRON TRANSFER SUBUNIT"/>
    <property type="match status" value="1"/>
</dbReference>
<evidence type="ECO:0000256" key="3">
    <source>
        <dbReference type="ARBA" id="ARBA00022630"/>
    </source>
</evidence>
<dbReference type="InterPro" id="IPR037117">
    <property type="entry name" value="Dihydroorotate_DH_ele_sf"/>
</dbReference>
<comment type="similarity">
    <text evidence="1 11">Belongs to the PyrK family.</text>
</comment>
<name>A0A4R3KEV6_9FIRM</name>
<dbReference type="InterPro" id="IPR019480">
    <property type="entry name" value="Dihydroorotate_DH_Fe-S-bd"/>
</dbReference>
<dbReference type="PROSITE" id="PS51384">
    <property type="entry name" value="FAD_FR"/>
    <property type="match status" value="1"/>
</dbReference>
<dbReference type="UniPathway" id="UPA00070">
    <property type="reaction ID" value="UER00945"/>
</dbReference>
<organism evidence="15 16">
    <name type="scientific">Pectinatus cerevisiiphilus</name>
    <dbReference type="NCBI Taxonomy" id="86956"/>
    <lineage>
        <taxon>Bacteria</taxon>
        <taxon>Bacillati</taxon>
        <taxon>Bacillota</taxon>
        <taxon>Negativicutes</taxon>
        <taxon>Selenomonadales</taxon>
        <taxon>Selenomonadaceae</taxon>
        <taxon>Pectinatus</taxon>
    </lineage>
</organism>
<dbReference type="HAMAP" id="MF_01211">
    <property type="entry name" value="DHODB_Fe_S_bind"/>
    <property type="match status" value="1"/>
</dbReference>
<keyword evidence="6 11" id="KW-0274">FAD</keyword>
<sequence>MILHKHFLADGAIIRHEKIGANDVYLLDIDIFTNAESFAAGQFVQLQVPDGEILLRRPLSIADVSGSRIVLIYRLIGKGTERLARAAVGSKVSILGPLGTGFGLECKRPLLVGGGLGIAPLLLLAKRFAGQADILMGCKNAAQMDWPLPLFKNVVKNTFITTDDGSMGMRGFTAEHLPKILAENSYDKVFVCGPEIMMKTVAKITAGHKIACEVSLEKRMACGLGACLSCTIETRQGRKKVCKDGPVFNSTEVFFDE</sequence>
<dbReference type="RefSeq" id="WP_231040010.1">
    <property type="nucleotide sequence ID" value="NZ_SMAA01000001.1"/>
</dbReference>
<comment type="cofactor">
    <cofactor evidence="11">
        <name>[2Fe-2S] cluster</name>
        <dbReference type="ChEBI" id="CHEBI:190135"/>
    </cofactor>
    <text evidence="11">Binds 1 [2Fe-2S] cluster per subunit.</text>
</comment>
<feature type="binding site" evidence="11 12">
    <location>
        <begin position="72"/>
        <end position="74"/>
    </location>
    <ligand>
        <name>FAD</name>
        <dbReference type="ChEBI" id="CHEBI:57692"/>
    </ligand>
</feature>
<dbReference type="Pfam" id="PF10418">
    <property type="entry name" value="DHODB_Fe-S_bind"/>
    <property type="match status" value="1"/>
</dbReference>
<evidence type="ECO:0000313" key="16">
    <source>
        <dbReference type="Proteomes" id="UP000295188"/>
    </source>
</evidence>
<evidence type="ECO:0000256" key="12">
    <source>
        <dbReference type="PIRSR" id="PIRSR006816-1"/>
    </source>
</evidence>